<comment type="caution">
    <text evidence="5">The sequence shown here is derived from an EMBL/GenBank/DDBJ whole genome shotgun (WGS) entry which is preliminary data.</text>
</comment>
<protein>
    <submittedName>
        <fullName evidence="5">Phosphatase</fullName>
    </submittedName>
</protein>
<dbReference type="InterPro" id="IPR029016">
    <property type="entry name" value="GAF-like_dom_sf"/>
</dbReference>
<feature type="region of interest" description="Disordered" evidence="3">
    <location>
        <begin position="230"/>
        <end position="260"/>
    </location>
</feature>
<evidence type="ECO:0000259" key="4">
    <source>
        <dbReference type="SMART" id="SM00065"/>
    </source>
</evidence>
<dbReference type="GO" id="GO:0003723">
    <property type="term" value="F:RNA binding"/>
    <property type="evidence" value="ECO:0007669"/>
    <property type="project" value="InterPro"/>
</dbReference>
<dbReference type="Proteomes" id="UP000014139">
    <property type="component" value="Unassembled WGS sequence"/>
</dbReference>
<organism evidence="5 6">
    <name type="scientific">Amycolatopsis vancoresmycina DSM 44592</name>
    <dbReference type="NCBI Taxonomy" id="1292037"/>
    <lineage>
        <taxon>Bacteria</taxon>
        <taxon>Bacillati</taxon>
        <taxon>Actinomycetota</taxon>
        <taxon>Actinomycetes</taxon>
        <taxon>Pseudonocardiales</taxon>
        <taxon>Pseudonocardiaceae</taxon>
        <taxon>Amycolatopsis</taxon>
    </lineage>
</organism>
<name>R1HHQ2_9PSEU</name>
<sequence>MSSDEGAPGGLPLDGELAAVAARMSGLLLSRETVDSVLELIVSLAGTTITAADGAGVTLVDGAGGFVTTCASGPLVREADALQYELGEGPCLAALRECSPQRVDDVAGERRWASWCAAVAGSGLRSVVTAPMVAGDGCHGAIKLYATVPGAFGPADERALVRFADRAAVLVANARAYERAGRFSARFKDTLRDRDLITLAKGFLMGRDGLGEDAAFDRLLALARRTPRSTASSRWPAPAAAARPRPPRSSLRRRRGKGERMRFLPEEEQRRRIAACFARSDLTLEQLWMRYFALGGSLSLIELDAYLNGLTTLPRVDRDMLAHAVNERLDETGPARAPYSHSVRDAKPLHGPLKALVDLLEGAHRAPPERLPAVVAEAGRALDLTIGVYLADYDQRTLVPLRPGGAELDIETTVGGDVFRRAGTAVARDGTLWTILLDGVERLGVLEIVPDDADPDDPVLREQCRWLATLLGHLVTATTQYGDGLDSHRRHRRRGSPAELLWQNLPPLTAATESVVVGASVQPAYELCATVFDYALSEDRAQLALFDAGVRTAGANIAVVNALSAYRAARHGGASLGEQFAAVAAELDALPGAPAVTGVVAELDLRTGVLRLLGAGQPQ</sequence>
<dbReference type="SMART" id="SM00065">
    <property type="entry name" value="GAF"/>
    <property type="match status" value="1"/>
</dbReference>
<dbReference type="Gene3D" id="1.10.10.10">
    <property type="entry name" value="Winged helix-like DNA-binding domain superfamily/Winged helix DNA-binding domain"/>
    <property type="match status" value="1"/>
</dbReference>
<dbReference type="eggNOG" id="COG2208">
    <property type="taxonomic scope" value="Bacteria"/>
</dbReference>
<dbReference type="SUPFAM" id="SSF55781">
    <property type="entry name" value="GAF domain-like"/>
    <property type="match status" value="1"/>
</dbReference>
<dbReference type="InterPro" id="IPR003018">
    <property type="entry name" value="GAF"/>
</dbReference>
<feature type="compositionally biased region" description="Low complexity" evidence="3">
    <location>
        <begin position="230"/>
        <end position="243"/>
    </location>
</feature>
<keyword evidence="1" id="KW-0805">Transcription regulation</keyword>
<evidence type="ECO:0000256" key="3">
    <source>
        <dbReference type="SAM" id="MobiDB-lite"/>
    </source>
</evidence>
<reference evidence="5 6" key="1">
    <citation type="submission" date="2013-02" db="EMBL/GenBank/DDBJ databases">
        <title>Draft genome sequence of Amycolatopsis vancoresmycina strain DSM 44592T.</title>
        <authorList>
            <person name="Kumar S."/>
            <person name="Kaur N."/>
            <person name="Kaur C."/>
            <person name="Raghava G.P.S."/>
            <person name="Mayilraj S."/>
        </authorList>
    </citation>
    <scope>NUCLEOTIDE SEQUENCE [LARGE SCALE GENOMIC DNA]</scope>
    <source>
        <strain evidence="5 6">DSM 44592</strain>
    </source>
</reference>
<keyword evidence="6" id="KW-1185">Reference proteome</keyword>
<keyword evidence="2" id="KW-0804">Transcription</keyword>
<dbReference type="Gene3D" id="3.30.450.40">
    <property type="match status" value="1"/>
</dbReference>
<proteinExistence type="predicted"/>
<feature type="non-terminal residue" evidence="5">
    <location>
        <position position="619"/>
    </location>
</feature>
<accession>R1HHQ2</accession>
<dbReference type="InterPro" id="IPR005561">
    <property type="entry name" value="ANTAR"/>
</dbReference>
<dbReference type="RefSeq" id="WP_004560748.1">
    <property type="nucleotide sequence ID" value="NZ_AOUO01000656.1"/>
</dbReference>
<dbReference type="EMBL" id="AOUO01000656">
    <property type="protein sequence ID" value="EOD63125.1"/>
    <property type="molecule type" value="Genomic_DNA"/>
</dbReference>
<evidence type="ECO:0000313" key="6">
    <source>
        <dbReference type="Proteomes" id="UP000014139"/>
    </source>
</evidence>
<gene>
    <name evidence="5" type="ORF">H480_38625</name>
</gene>
<dbReference type="AlphaFoldDB" id="R1HHQ2"/>
<dbReference type="InterPro" id="IPR036388">
    <property type="entry name" value="WH-like_DNA-bd_sf"/>
</dbReference>
<evidence type="ECO:0000256" key="2">
    <source>
        <dbReference type="ARBA" id="ARBA00023163"/>
    </source>
</evidence>
<dbReference type="Pfam" id="PF03861">
    <property type="entry name" value="ANTAR"/>
    <property type="match status" value="1"/>
</dbReference>
<evidence type="ECO:0000313" key="5">
    <source>
        <dbReference type="EMBL" id="EOD63125.1"/>
    </source>
</evidence>
<evidence type="ECO:0000256" key="1">
    <source>
        <dbReference type="ARBA" id="ARBA00023015"/>
    </source>
</evidence>
<dbReference type="Pfam" id="PF13185">
    <property type="entry name" value="GAF_2"/>
    <property type="match status" value="1"/>
</dbReference>
<feature type="domain" description="GAF" evidence="4">
    <location>
        <begin position="29"/>
        <end position="181"/>
    </location>
</feature>